<keyword evidence="1 2" id="KW-0597">Phosphoprotein</keyword>
<dbReference type="EMBL" id="MPRL01000056">
    <property type="protein sequence ID" value="OOZ39243.1"/>
    <property type="molecule type" value="Genomic_DNA"/>
</dbReference>
<dbReference type="RefSeq" id="WP_078484390.1">
    <property type="nucleotide sequence ID" value="NZ_MPRL01000056.1"/>
</dbReference>
<dbReference type="Pfam" id="PF00072">
    <property type="entry name" value="Response_reg"/>
    <property type="match status" value="1"/>
</dbReference>
<dbReference type="AlphaFoldDB" id="A0A1T2L2B9"/>
<dbReference type="PANTHER" id="PTHR44591">
    <property type="entry name" value="STRESS RESPONSE REGULATOR PROTEIN 1"/>
    <property type="match status" value="1"/>
</dbReference>
<comment type="caution">
    <text evidence="4">The sequence shown here is derived from an EMBL/GenBank/DDBJ whole genome shotgun (WGS) entry which is preliminary data.</text>
</comment>
<evidence type="ECO:0000256" key="1">
    <source>
        <dbReference type="ARBA" id="ARBA00022553"/>
    </source>
</evidence>
<feature type="domain" description="Response regulatory" evidence="3">
    <location>
        <begin position="264"/>
        <end position="380"/>
    </location>
</feature>
<dbReference type="PANTHER" id="PTHR44591:SF3">
    <property type="entry name" value="RESPONSE REGULATORY DOMAIN-CONTAINING PROTEIN"/>
    <property type="match status" value="1"/>
</dbReference>
<dbReference type="PROSITE" id="PS50110">
    <property type="entry name" value="RESPONSE_REGULATORY"/>
    <property type="match status" value="1"/>
</dbReference>
<dbReference type="InterPro" id="IPR050595">
    <property type="entry name" value="Bact_response_regulator"/>
</dbReference>
<evidence type="ECO:0000313" key="5">
    <source>
        <dbReference type="Proteomes" id="UP000191110"/>
    </source>
</evidence>
<dbReference type="GO" id="GO:0000160">
    <property type="term" value="P:phosphorelay signal transduction system"/>
    <property type="evidence" value="ECO:0007669"/>
    <property type="project" value="InterPro"/>
</dbReference>
<reference evidence="4 5" key="1">
    <citation type="submission" date="2016-11" db="EMBL/GenBank/DDBJ databases">
        <title>Mixed transmission modes and dynamic genome evolution in an obligate animal-bacterial symbiosis.</title>
        <authorList>
            <person name="Russell S.L."/>
            <person name="Corbett-Detig R.B."/>
            <person name="Cavanaugh C.M."/>
        </authorList>
    </citation>
    <scope>NUCLEOTIDE SEQUENCE [LARGE SCALE GENOMIC DNA]</scope>
    <source>
        <strain evidence="4">Sveles-Q1</strain>
    </source>
</reference>
<evidence type="ECO:0000256" key="2">
    <source>
        <dbReference type="PROSITE-ProRule" id="PRU00169"/>
    </source>
</evidence>
<name>A0A1T2L2B9_9GAMM</name>
<feature type="modified residue" description="4-aspartylphosphate" evidence="2">
    <location>
        <position position="313"/>
    </location>
</feature>
<organism evidence="4 5">
    <name type="scientific">Solemya pervernicosa gill symbiont</name>
    <dbReference type="NCBI Taxonomy" id="642797"/>
    <lineage>
        <taxon>Bacteria</taxon>
        <taxon>Pseudomonadati</taxon>
        <taxon>Pseudomonadota</taxon>
        <taxon>Gammaproteobacteria</taxon>
        <taxon>sulfur-oxidizing symbionts</taxon>
    </lineage>
</organism>
<proteinExistence type="predicted"/>
<gene>
    <name evidence="4" type="ORF">BOW53_12340</name>
</gene>
<evidence type="ECO:0000259" key="3">
    <source>
        <dbReference type="PROSITE" id="PS50110"/>
    </source>
</evidence>
<keyword evidence="5" id="KW-1185">Reference proteome</keyword>
<protein>
    <recommendedName>
        <fullName evidence="3">Response regulatory domain-containing protein</fullName>
    </recommendedName>
</protein>
<dbReference type="InterPro" id="IPR011006">
    <property type="entry name" value="CheY-like_superfamily"/>
</dbReference>
<dbReference type="OrthoDB" id="9796655at2"/>
<dbReference type="Proteomes" id="UP000191110">
    <property type="component" value="Unassembled WGS sequence"/>
</dbReference>
<dbReference type="CDD" id="cd00156">
    <property type="entry name" value="REC"/>
    <property type="match status" value="1"/>
</dbReference>
<dbReference type="SUPFAM" id="SSF52172">
    <property type="entry name" value="CheY-like"/>
    <property type="match status" value="1"/>
</dbReference>
<dbReference type="Gene3D" id="3.40.50.2300">
    <property type="match status" value="1"/>
</dbReference>
<dbReference type="InterPro" id="IPR001789">
    <property type="entry name" value="Sig_transdc_resp-reg_receiver"/>
</dbReference>
<accession>A0A1T2L2B9</accession>
<dbReference type="SMART" id="SM00448">
    <property type="entry name" value="REC"/>
    <property type="match status" value="1"/>
</dbReference>
<sequence>MKAHERNKINNDILMVGDTPDELARLQEHLIAEHGTVLMTDQQSDGVKLFIEHRPSILMLAFEEVEKAEHFYLSLFRHDSHIQQHPHQTLLLCKASDSEKAYQLFKSGSIDDYVADRPLYDPHRLHMSVKQSLERHRIDHHRQLNSRLEQLSSGVDQFNNLTRKMVETGTSQSRDSLRKFHLFTNRLSDDIKQLEKEMRGQSRGDSSLITSRFDDLLITNLNEGGTAFEKLLTDNEQWFDEFNMSYTENIAELQKIRPTPKRIKALFIDDDELYLELIADMLDDEFTEIIATSDCSQALANLPIINPDIVLLDYKMPIIDGIKALKIIKSDHKTAAIPVIMLTGAHSRELVEQSLHAGADGFIVKPGDRNLILEKIHSIISERT</sequence>
<evidence type="ECO:0000313" key="4">
    <source>
        <dbReference type="EMBL" id="OOZ39243.1"/>
    </source>
</evidence>